<dbReference type="AlphaFoldDB" id="A0A656DA24"/>
<dbReference type="SUPFAM" id="SSF56601">
    <property type="entry name" value="beta-lactamase/transpeptidase-like"/>
    <property type="match status" value="1"/>
</dbReference>
<dbReference type="PANTHER" id="PTHR30480">
    <property type="entry name" value="BETA-HEXOSAMINIDASE-RELATED"/>
    <property type="match status" value="1"/>
</dbReference>
<keyword evidence="4 6" id="KW-0378">Hydrolase</keyword>
<dbReference type="PRINTS" id="PR00133">
    <property type="entry name" value="GLHYDRLASE3"/>
</dbReference>
<dbReference type="InterPro" id="IPR002772">
    <property type="entry name" value="Glyco_hydro_3_C"/>
</dbReference>
<keyword evidence="11" id="KW-1185">Reference proteome</keyword>
<dbReference type="Pfam" id="PF01915">
    <property type="entry name" value="Glyco_hydro_3_C"/>
    <property type="match status" value="1"/>
</dbReference>
<evidence type="ECO:0000256" key="6">
    <source>
        <dbReference type="RuleBase" id="RU361161"/>
    </source>
</evidence>
<evidence type="ECO:0000256" key="2">
    <source>
        <dbReference type="ARBA" id="ARBA00005336"/>
    </source>
</evidence>
<dbReference type="Pfam" id="PF00144">
    <property type="entry name" value="Beta-lactamase"/>
    <property type="match status" value="1"/>
</dbReference>
<evidence type="ECO:0000259" key="8">
    <source>
        <dbReference type="Pfam" id="PF00933"/>
    </source>
</evidence>
<dbReference type="SUPFAM" id="SSF51445">
    <property type="entry name" value="(Trans)glycosidases"/>
    <property type="match status" value="1"/>
</dbReference>
<dbReference type="InterPro" id="IPR001764">
    <property type="entry name" value="Glyco_hydro_3_N"/>
</dbReference>
<name>A0A656DA24_KRYT1</name>
<dbReference type="Pfam" id="PF00933">
    <property type="entry name" value="Glyco_hydro_3"/>
    <property type="match status" value="1"/>
</dbReference>
<dbReference type="RefSeq" id="WP_072150590.1">
    <property type="nucleotide sequence ID" value="NZ_CZVU01000059.1"/>
</dbReference>
<dbReference type="SUPFAM" id="SSF52279">
    <property type="entry name" value="Beta-D-glucan exohydrolase, C-terminal domain"/>
    <property type="match status" value="1"/>
</dbReference>
<keyword evidence="5 6" id="KW-0326">Glycosidase</keyword>
<dbReference type="EMBL" id="CZVU01000059">
    <property type="protein sequence ID" value="CUT03039.1"/>
    <property type="molecule type" value="Genomic_DNA"/>
</dbReference>
<feature type="domain" description="Beta-lactamase-related" evidence="7">
    <location>
        <begin position="622"/>
        <end position="952"/>
    </location>
</feature>
<reference evidence="10 11" key="1">
    <citation type="submission" date="2015-11" db="EMBL/GenBank/DDBJ databases">
        <authorList>
            <person name="Varghese N."/>
        </authorList>
    </citation>
    <scope>NUCLEOTIDE SEQUENCE [LARGE SCALE GENOMIC DNA]</scope>
    <source>
        <strain evidence="10 11">JGI-24</strain>
    </source>
</reference>
<evidence type="ECO:0000259" key="9">
    <source>
        <dbReference type="Pfam" id="PF01915"/>
    </source>
</evidence>
<dbReference type="GO" id="GO:0009254">
    <property type="term" value="P:peptidoglycan turnover"/>
    <property type="evidence" value="ECO:0007669"/>
    <property type="project" value="TreeGrafter"/>
</dbReference>
<feature type="domain" description="Glycoside hydrolase family 3 C-terminal" evidence="9">
    <location>
        <begin position="424"/>
        <end position="587"/>
    </location>
</feature>
<evidence type="ECO:0000256" key="5">
    <source>
        <dbReference type="ARBA" id="ARBA00023295"/>
    </source>
</evidence>
<dbReference type="InterPro" id="IPR036881">
    <property type="entry name" value="Glyco_hydro_3_C_sf"/>
</dbReference>
<dbReference type="InterPro" id="IPR017853">
    <property type="entry name" value="GH"/>
</dbReference>
<dbReference type="InterPro" id="IPR001466">
    <property type="entry name" value="Beta-lactam-related"/>
</dbReference>
<feature type="domain" description="Glycoside hydrolase family 3 N-terminal" evidence="8">
    <location>
        <begin position="66"/>
        <end position="385"/>
    </location>
</feature>
<comment type="catalytic activity">
    <reaction evidence="1">
        <text>Hydrolysis of terminal non-reducing N-acetyl-D-hexosamine residues in N-acetyl-beta-D-hexosaminides.</text>
        <dbReference type="EC" id="3.2.1.52"/>
    </reaction>
</comment>
<evidence type="ECO:0000256" key="1">
    <source>
        <dbReference type="ARBA" id="ARBA00001231"/>
    </source>
</evidence>
<comment type="similarity">
    <text evidence="2 6">Belongs to the glycosyl hydrolase 3 family.</text>
</comment>
<dbReference type="Gene3D" id="3.20.20.300">
    <property type="entry name" value="Glycoside hydrolase, family 3, N-terminal domain"/>
    <property type="match status" value="1"/>
</dbReference>
<organism evidence="10 11">
    <name type="scientific">Kryptobacter tengchongensis</name>
    <dbReference type="NCBI Taxonomy" id="1643429"/>
    <lineage>
        <taxon>Bacteria</taxon>
        <taxon>Pseudomonadati</taxon>
        <taxon>Candidatus Kryptoniota</taxon>
        <taxon>Candidatus Kryptobacter</taxon>
    </lineage>
</organism>
<proteinExistence type="inferred from homology"/>
<dbReference type="InterPro" id="IPR012338">
    <property type="entry name" value="Beta-lactam/transpept-like"/>
</dbReference>
<accession>A0A656DA24</accession>
<dbReference type="GO" id="GO:0004563">
    <property type="term" value="F:beta-N-acetylhexosaminidase activity"/>
    <property type="evidence" value="ECO:0007669"/>
    <property type="project" value="UniProtKB-EC"/>
</dbReference>
<evidence type="ECO:0000256" key="4">
    <source>
        <dbReference type="ARBA" id="ARBA00022801"/>
    </source>
</evidence>
<dbReference type="Gene3D" id="3.40.710.10">
    <property type="entry name" value="DD-peptidase/beta-lactamase superfamily"/>
    <property type="match status" value="1"/>
</dbReference>
<evidence type="ECO:0000259" key="7">
    <source>
        <dbReference type="Pfam" id="PF00144"/>
    </source>
</evidence>
<evidence type="ECO:0000313" key="11">
    <source>
        <dbReference type="Proteomes" id="UP000243065"/>
    </source>
</evidence>
<gene>
    <name evidence="10" type="ORF">JGI24_01230</name>
</gene>
<dbReference type="InterPro" id="IPR050226">
    <property type="entry name" value="NagZ_Beta-hexosaminidase"/>
</dbReference>
<dbReference type="OrthoDB" id="9805821at2"/>
<evidence type="ECO:0000313" key="10">
    <source>
        <dbReference type="EMBL" id="CUT03039.1"/>
    </source>
</evidence>
<dbReference type="PROSITE" id="PS00775">
    <property type="entry name" value="GLYCOSYL_HYDROL_F3"/>
    <property type="match status" value="1"/>
</dbReference>
<sequence>MRKTILLFLALALSMVLLSIVITKVAGNVRKDMLLSQQSQQRKKKKVDLTNLTKDQWVNYWMKKLTLEEKVAQMIMPDARGVFLARDNKEFKRLVRYVKDKKVGGLIFFRGDVYETAEMINYFQKIAEIPLLISADFEWGTAMRLDNTTHFPPAMGIAATGKPEYAYEVGKITAIEGRAIGIHQNYAPTVDVNNNYKNPIINIRSFGETPEIVSKFAVEFIRGLQEGGMIATAKHFPGHGDTDVDSHLDLPVINYSKSRLDSIELPPFKESIKAGVKSIMVAHIFYPQIDTGRGLPSTLSYNIVTGILKKELGFKGLIVTDAMTMRGVTKLYSNALASVLAVKAGNDIILIPPDVEEAIDAIVKAVKRGDIPEERINESVRKILEFKYDLGLHRNRFVDLSKIPELVATEEHLRKAKDISRASITVVKNDNVLPLMQFDSKKILLITLVDSNDPNSGSSFVSEIAKRYDNISFERVDLRSTIDELNAILSKLNNFDLVIVSAYVRVRAYQASLSLPEKQAKFLKQVVDSGKPVILISFGNPYIVIDYPSVKAYICSYSDAQPVVEATAEVLFGEISPQGKLPISIPGFARLGTGLSYPQTTLRYGYPDEAGLDANKLAKLDTIMEKAIQDSVTPGAVLLVARNGVIAYHKAFGTYSYDPYSRKVNPGSIYDMASITKVAATTISIMKLYDEGKIDLDDPVAKYIPKFAQNGKGNVTIKNLLLHNSGLPSWKPFFKLCKTPNEILDSIYAQPLVYKTGDSTVYSDLGFITLGKIVEVVTGMPLEQYVSKTFYIPLGMKSTTFLPPKGWIDNIAPTEYDSSLGGFVHGVVHDENARALGGVSGHAGLFSNARDLAVLMQMILNRGEYGGKRFFKNETVELFIKRWANNRGLGWDNALSPYGKSALDGAFGENAFGHTGFTGTSVYVYPEKNLIAVLLTNRVHPTRANNKHIQLRKIVHKAIAEAILSP</sequence>
<dbReference type="InterPro" id="IPR036962">
    <property type="entry name" value="Glyco_hydro_3_N_sf"/>
</dbReference>
<dbReference type="InterPro" id="IPR019800">
    <property type="entry name" value="Glyco_hydro_3_AS"/>
</dbReference>
<protein>
    <recommendedName>
        <fullName evidence="3">beta-N-acetylhexosaminidase</fullName>
        <ecNumber evidence="3">3.2.1.52</ecNumber>
    </recommendedName>
</protein>
<dbReference type="PANTHER" id="PTHR30480:SF13">
    <property type="entry name" value="BETA-HEXOSAMINIDASE"/>
    <property type="match status" value="1"/>
</dbReference>
<evidence type="ECO:0000256" key="3">
    <source>
        <dbReference type="ARBA" id="ARBA00012663"/>
    </source>
</evidence>
<dbReference type="EC" id="3.2.1.52" evidence="3"/>
<dbReference type="Proteomes" id="UP000243065">
    <property type="component" value="Unassembled WGS sequence"/>
</dbReference>
<dbReference type="Gene3D" id="3.40.50.1700">
    <property type="entry name" value="Glycoside hydrolase family 3 C-terminal domain"/>
    <property type="match status" value="1"/>
</dbReference>
<dbReference type="GO" id="GO:0005975">
    <property type="term" value="P:carbohydrate metabolic process"/>
    <property type="evidence" value="ECO:0007669"/>
    <property type="project" value="InterPro"/>
</dbReference>